<dbReference type="Proteomes" id="UP000070250">
    <property type="component" value="Chromosome"/>
</dbReference>
<name>A0A127FCL9_STEDE</name>
<evidence type="ECO:0000313" key="1">
    <source>
        <dbReference type="EMBL" id="AMN47318.1"/>
    </source>
</evidence>
<sequence>MSLSRSLTLIAPRIGPALARAREQRQVRWRQLALLAGRGSIRCLEADGTGHEASRQACRPFRPGALAPWQSALLEAVGLGGAAAHFPSAALIRTGELGEPAAGFWMHAQPLYFAAGMQHLSAMLLCEHNRLLPAERAALMPSLAAHLQSSDFELLGRQESDSEWLVRGAHAWQFMSVSPEHAVSMPLDEAMPQGRDAAMLRRLMTELQMLLHEHPVNAQRQARGALPVNALWLHGEGVLDLDSLPRRTALPLAFGRDAYLRGLYRLYGLTVAPAPMDAASLPAPSKAGAVVVVDTDDLDTLESAWLAPLAAALVPGGISRLELVLDRWRILVGRGARHALWRRPLAAEQWPTC</sequence>
<dbReference type="STRING" id="465721.ACG33_09465"/>
<evidence type="ECO:0008006" key="3">
    <source>
        <dbReference type="Google" id="ProtNLM"/>
    </source>
</evidence>
<protein>
    <recommendedName>
        <fullName evidence="3">Regulatory protein, RpfE type</fullName>
    </recommendedName>
</protein>
<reference evidence="1 2" key="1">
    <citation type="submission" date="2015-06" db="EMBL/GenBank/DDBJ databases">
        <title>A Comprehensive Approach to Explore the Metabolic and Phylogenetic Diversity of Bacterial Steroid Degradation in the Environment: Testosterone as an Example.</title>
        <authorList>
            <person name="Yang F.-C."/>
            <person name="Chen Y.-L."/>
            <person name="Yu C.-P."/>
            <person name="Tang S.-L."/>
            <person name="Wang P.-H."/>
            <person name="Ismail W."/>
            <person name="Wang C.-H."/>
            <person name="Yang C.-Y."/>
            <person name="Chiang Y.-R."/>
        </authorList>
    </citation>
    <scope>NUCLEOTIDE SEQUENCE [LARGE SCALE GENOMIC DNA]</scope>
    <source>
        <strain evidence="1 2">DSM 18526</strain>
    </source>
</reference>
<dbReference type="KEGG" id="sdf:ACG33_09465"/>
<dbReference type="EMBL" id="CP011971">
    <property type="protein sequence ID" value="AMN47318.1"/>
    <property type="molecule type" value="Genomic_DNA"/>
</dbReference>
<accession>A0A127FCL9</accession>
<dbReference type="AlphaFoldDB" id="A0A127FCL9"/>
<dbReference type="OrthoDB" id="5295974at2"/>
<organism evidence="1 2">
    <name type="scientific">Steroidobacter denitrificans</name>
    <dbReference type="NCBI Taxonomy" id="465721"/>
    <lineage>
        <taxon>Bacteria</taxon>
        <taxon>Pseudomonadati</taxon>
        <taxon>Pseudomonadota</taxon>
        <taxon>Gammaproteobacteria</taxon>
        <taxon>Steroidobacterales</taxon>
        <taxon>Steroidobacteraceae</taxon>
        <taxon>Steroidobacter</taxon>
    </lineage>
</organism>
<proteinExistence type="predicted"/>
<gene>
    <name evidence="1" type="ORF">ACG33_09465</name>
</gene>
<keyword evidence="2" id="KW-1185">Reference proteome</keyword>
<evidence type="ECO:0000313" key="2">
    <source>
        <dbReference type="Proteomes" id="UP000070250"/>
    </source>
</evidence>